<comment type="similarity">
    <text evidence="1">Belongs to the universal stress protein A family.</text>
</comment>
<comment type="caution">
    <text evidence="3">The sequence shown here is derived from an EMBL/GenBank/DDBJ whole genome shotgun (WGS) entry which is preliminary data.</text>
</comment>
<feature type="domain" description="UspA" evidence="2">
    <location>
        <begin position="161"/>
        <end position="292"/>
    </location>
</feature>
<name>A0A117MSI9_9ACTN</name>
<accession>A0A117MSI9</accession>
<proteinExistence type="inferred from homology"/>
<feature type="domain" description="UspA" evidence="2">
    <location>
        <begin position="14"/>
        <end position="153"/>
    </location>
</feature>
<dbReference type="InterPro" id="IPR014729">
    <property type="entry name" value="Rossmann-like_a/b/a_fold"/>
</dbReference>
<keyword evidence="4" id="KW-1185">Reference proteome</keyword>
<protein>
    <submittedName>
        <fullName evidence="3">Stress protein</fullName>
    </submittedName>
</protein>
<dbReference type="PANTHER" id="PTHR46268">
    <property type="entry name" value="STRESS RESPONSE PROTEIN NHAX"/>
    <property type="match status" value="1"/>
</dbReference>
<dbReference type="EMBL" id="LLZH01000145">
    <property type="protein sequence ID" value="KUL33400.1"/>
    <property type="molecule type" value="Genomic_DNA"/>
</dbReference>
<dbReference type="Proteomes" id="UP000053244">
    <property type="component" value="Unassembled WGS sequence"/>
</dbReference>
<dbReference type="PANTHER" id="PTHR46268:SF6">
    <property type="entry name" value="UNIVERSAL STRESS PROTEIN UP12"/>
    <property type="match status" value="1"/>
</dbReference>
<evidence type="ECO:0000313" key="4">
    <source>
        <dbReference type="Proteomes" id="UP000053244"/>
    </source>
</evidence>
<dbReference type="AlphaFoldDB" id="A0A117MSI9"/>
<sequence>MEAAREEANAVQNQRIVVGYDGSAEARKAARWALDEAYRSDVPVELVYAYEWPSYVPAAAMMPAAAVYPDADTDLAVAEMLGRAVDDADDTHPGVRVWARVEHSTAAVALIQRAADASLVVLGGRRPSGMRAWLGSTSGSVSAHARCPVVVVRGEPRATDPVVAGVDEPEAGGVVLGFAFEQAAVRGVPVRAVHGWSPPDGRDLLCDVNLRAVAEERGRLEAMVSCWQRRFPGVAVSAEVVVGSPGEVLAQATAGAQLVVAGARGRRALRAVLRPSVGRHLLHRARCSVALVSRTRAAIRF</sequence>
<dbReference type="PRINTS" id="PR01438">
    <property type="entry name" value="UNVRSLSTRESS"/>
</dbReference>
<dbReference type="CDD" id="cd00293">
    <property type="entry name" value="USP-like"/>
    <property type="match status" value="1"/>
</dbReference>
<dbReference type="Pfam" id="PF00582">
    <property type="entry name" value="Usp"/>
    <property type="match status" value="2"/>
</dbReference>
<evidence type="ECO:0000313" key="3">
    <source>
        <dbReference type="EMBL" id="KUL33400.1"/>
    </source>
</evidence>
<evidence type="ECO:0000259" key="2">
    <source>
        <dbReference type="Pfam" id="PF00582"/>
    </source>
</evidence>
<dbReference type="InterPro" id="IPR006016">
    <property type="entry name" value="UspA"/>
</dbReference>
<dbReference type="Gene3D" id="3.40.50.620">
    <property type="entry name" value="HUPs"/>
    <property type="match status" value="2"/>
</dbReference>
<evidence type="ECO:0000256" key="1">
    <source>
        <dbReference type="ARBA" id="ARBA00008791"/>
    </source>
</evidence>
<dbReference type="SUPFAM" id="SSF52402">
    <property type="entry name" value="Adenine nucleotide alpha hydrolases-like"/>
    <property type="match status" value="2"/>
</dbReference>
<gene>
    <name evidence="3" type="ORF">ADL15_18090</name>
</gene>
<dbReference type="InterPro" id="IPR006015">
    <property type="entry name" value="Universal_stress_UspA"/>
</dbReference>
<organism evidence="3 4">
    <name type="scientific">Actinoplanes awajinensis subsp. mycoplanecinus</name>
    <dbReference type="NCBI Taxonomy" id="135947"/>
    <lineage>
        <taxon>Bacteria</taxon>
        <taxon>Bacillati</taxon>
        <taxon>Actinomycetota</taxon>
        <taxon>Actinomycetes</taxon>
        <taxon>Micromonosporales</taxon>
        <taxon>Micromonosporaceae</taxon>
        <taxon>Actinoplanes</taxon>
    </lineage>
</organism>
<reference evidence="3 4" key="1">
    <citation type="submission" date="2015-10" db="EMBL/GenBank/DDBJ databases">
        <authorList>
            <person name="Gilbert D.G."/>
        </authorList>
    </citation>
    <scope>NUCLEOTIDE SEQUENCE [LARGE SCALE GENOMIC DNA]</scope>
    <source>
        <strain evidence="3 4">NRRL B-16712</strain>
    </source>
</reference>